<evidence type="ECO:0000259" key="9">
    <source>
        <dbReference type="PROSITE" id="PS51918"/>
    </source>
</evidence>
<dbReference type="NCBIfam" id="TIGR03956">
    <property type="entry name" value="rSAM_HydE"/>
    <property type="match status" value="1"/>
</dbReference>
<dbReference type="InterPro" id="IPR013785">
    <property type="entry name" value="Aldolase_TIM"/>
</dbReference>
<dbReference type="Gene3D" id="3.20.20.70">
    <property type="entry name" value="Aldolase class I"/>
    <property type="match status" value="1"/>
</dbReference>
<dbReference type="SMART" id="SM00876">
    <property type="entry name" value="BATS"/>
    <property type="match status" value="1"/>
</dbReference>
<dbReference type="PIRSF" id="PIRSF004762">
    <property type="entry name" value="CHP00423"/>
    <property type="match status" value="1"/>
</dbReference>
<keyword evidence="4 7" id="KW-0408">Iron</keyword>
<feature type="binding site" evidence="7">
    <location>
        <position position="69"/>
    </location>
    <ligand>
        <name>[4Fe-4S] cluster</name>
        <dbReference type="ChEBI" id="CHEBI:49883"/>
        <note>4Fe-4S-S-AdoMet</note>
    </ligand>
</feature>
<dbReference type="GO" id="GO:0046872">
    <property type="term" value="F:metal ion binding"/>
    <property type="evidence" value="ECO:0007669"/>
    <property type="project" value="UniProtKB-KW"/>
</dbReference>
<keyword evidence="5 7" id="KW-0411">Iron-sulfur</keyword>
<dbReference type="InterPro" id="IPR010722">
    <property type="entry name" value="BATS_dom"/>
</dbReference>
<keyword evidence="3" id="KW-0479">Metal-binding</keyword>
<proteinExistence type="predicted"/>
<evidence type="ECO:0000256" key="3">
    <source>
        <dbReference type="ARBA" id="ARBA00022723"/>
    </source>
</evidence>
<evidence type="ECO:0000256" key="2">
    <source>
        <dbReference type="ARBA" id="ARBA00022691"/>
    </source>
</evidence>
<sequence length="355" mass="39445">MTDVQPILSRAQQTSSLTKEEIITLLSLADPAPLFAAADQVRRRFVGDEVYLRALIEFSNYCKNDCLYCGIRRSNAHAERYRLTPEEIVSTATKAVANGYKTVVLQSGEDLWFDTDKMCQIIREIKNLGAAVTLSIGEKTREAYAAYRQAGADRYLLRIETTDKPLYERMDPGMSWDNRVRCLHDLKELGYEVGSGSLVGLPGQTLESLADDLLFFKSLPVDMAGIGPFIPHPQTPLAAETSAGHFDLSLKMMSVMRLLLPDINIPATTAMETLHPQGRLIALQCGANVVMPNATEGEARAKYELYPGKICTGDTPNKCRMCIQHKIESIGRTVSNSYGFHGDYLKEKNSKNKNL</sequence>
<dbReference type="InterPro" id="IPR034422">
    <property type="entry name" value="HydE/PylB-like"/>
</dbReference>
<reference evidence="10" key="1">
    <citation type="journal article" date="2020" name="J. ISSAAS">
        <title>Lactobacilli and other gastrointestinal microbiota of Peromyscus leucopus, reservoir host for agents of Lyme disease and other zoonoses in North America.</title>
        <authorList>
            <person name="Milovic A."/>
            <person name="Bassam K."/>
            <person name="Shao H."/>
            <person name="Chatzistamou I."/>
            <person name="Tufts D.M."/>
            <person name="Diuk-Wasser M."/>
            <person name="Barbour A.G."/>
        </authorList>
    </citation>
    <scope>NUCLEOTIDE SEQUENCE</scope>
    <source>
        <strain evidence="10">LL30</strain>
    </source>
</reference>
<feature type="binding site" evidence="7">
    <location>
        <position position="62"/>
    </location>
    <ligand>
        <name>[4Fe-4S] cluster</name>
        <dbReference type="ChEBI" id="CHEBI:49883"/>
        <note>4Fe-4S-S-AdoMet</note>
    </ligand>
</feature>
<dbReference type="GO" id="GO:0004076">
    <property type="term" value="F:biotin synthase activity"/>
    <property type="evidence" value="ECO:0007669"/>
    <property type="project" value="UniProtKB-EC"/>
</dbReference>
<protein>
    <submittedName>
        <fullName evidence="10">[FeFe] hydrogenase H-cluster radical SAM maturase HydE</fullName>
        <ecNumber evidence="10">2.8.1.6</ecNumber>
    </submittedName>
</protein>
<dbReference type="Pfam" id="PF04055">
    <property type="entry name" value="Radical_SAM"/>
    <property type="match status" value="1"/>
</dbReference>
<comment type="cofactor">
    <cofactor evidence="6">
        <name>[2Fe-2S] cluster</name>
        <dbReference type="ChEBI" id="CHEBI:190135"/>
    </cofactor>
</comment>
<dbReference type="InterPro" id="IPR024021">
    <property type="entry name" value="FeFe-hyd_HydE_rSAM"/>
</dbReference>
<evidence type="ECO:0000313" key="10">
    <source>
        <dbReference type="EMBL" id="QGT50575.1"/>
    </source>
</evidence>
<organism evidence="10">
    <name type="scientific">uncultured Elusimicrobia bacterium</name>
    <dbReference type="NCBI Taxonomy" id="699876"/>
    <lineage>
        <taxon>Bacteria</taxon>
        <taxon>Pseudomonadati</taxon>
        <taxon>Elusimicrobiota</taxon>
        <taxon>Elusimicrobia</taxon>
        <taxon>environmental samples</taxon>
    </lineage>
</organism>
<dbReference type="SFLD" id="SFLDG01082">
    <property type="entry name" value="B12-binding_domain_containing"/>
    <property type="match status" value="1"/>
</dbReference>
<dbReference type="SFLD" id="SFLDG01280">
    <property type="entry name" value="HydE/PylB-like"/>
    <property type="match status" value="1"/>
</dbReference>
<dbReference type="GO" id="GO:0044272">
    <property type="term" value="P:sulfur compound biosynthetic process"/>
    <property type="evidence" value="ECO:0007669"/>
    <property type="project" value="UniProtKB-ARBA"/>
</dbReference>
<evidence type="ECO:0000256" key="6">
    <source>
        <dbReference type="ARBA" id="ARBA00034078"/>
    </source>
</evidence>
<evidence type="ECO:0000256" key="4">
    <source>
        <dbReference type="ARBA" id="ARBA00023004"/>
    </source>
</evidence>
<dbReference type="SFLD" id="SFLDG01060">
    <property type="entry name" value="BATS_domain_containing"/>
    <property type="match status" value="1"/>
</dbReference>
<evidence type="ECO:0000256" key="1">
    <source>
        <dbReference type="ARBA" id="ARBA00022485"/>
    </source>
</evidence>
<dbReference type="CDD" id="cd01335">
    <property type="entry name" value="Radical_SAM"/>
    <property type="match status" value="1"/>
</dbReference>
<keyword evidence="2 7" id="KW-0949">S-adenosyl-L-methionine</keyword>
<dbReference type="InterPro" id="IPR007197">
    <property type="entry name" value="rSAM"/>
</dbReference>
<keyword evidence="1 7" id="KW-0004">4Fe-4S</keyword>
<evidence type="ECO:0000256" key="8">
    <source>
        <dbReference type="PIRSR" id="PIRSR004762-2"/>
    </source>
</evidence>
<evidence type="ECO:0000256" key="7">
    <source>
        <dbReference type="PIRSR" id="PIRSR004762-1"/>
    </source>
</evidence>
<feature type="binding site" evidence="8">
    <location>
        <position position="179"/>
    </location>
    <ligand>
        <name>S-adenosyl-L-methionine</name>
        <dbReference type="ChEBI" id="CHEBI:59789"/>
    </ligand>
</feature>
<dbReference type="SMART" id="SM00729">
    <property type="entry name" value="Elp3"/>
    <property type="match status" value="1"/>
</dbReference>
<evidence type="ECO:0000256" key="5">
    <source>
        <dbReference type="ARBA" id="ARBA00023014"/>
    </source>
</evidence>
<dbReference type="PROSITE" id="PS51918">
    <property type="entry name" value="RADICAL_SAM"/>
    <property type="match status" value="1"/>
</dbReference>
<dbReference type="SFLD" id="SFLDS00029">
    <property type="entry name" value="Radical_SAM"/>
    <property type="match status" value="1"/>
</dbReference>
<gene>
    <name evidence="10" type="ORF">Elusimicrob1349_0450</name>
</gene>
<feature type="binding site" evidence="8">
    <location>
        <position position="160"/>
    </location>
    <ligand>
        <name>S-adenosyl-L-methionine</name>
        <dbReference type="ChEBI" id="CHEBI:59789"/>
    </ligand>
</feature>
<feature type="binding site" evidence="7">
    <location>
        <position position="66"/>
    </location>
    <ligand>
        <name>[4Fe-4S] cluster</name>
        <dbReference type="ChEBI" id="CHEBI:49883"/>
        <note>4Fe-4S-S-AdoMet</note>
    </ligand>
</feature>
<dbReference type="InterPro" id="IPR006638">
    <property type="entry name" value="Elp3/MiaA/NifB-like_rSAM"/>
</dbReference>
<accession>A0A650F3R4</accession>
<dbReference type="AlphaFoldDB" id="A0A650F3R4"/>
<dbReference type="PANTHER" id="PTHR43726">
    <property type="entry name" value="3-METHYLORNITHINE SYNTHASE"/>
    <property type="match status" value="1"/>
</dbReference>
<dbReference type="SUPFAM" id="SSF102114">
    <property type="entry name" value="Radical SAM enzymes"/>
    <property type="match status" value="1"/>
</dbReference>
<dbReference type="EMBL" id="MN577571">
    <property type="protein sequence ID" value="QGT50575.1"/>
    <property type="molecule type" value="Genomic_DNA"/>
</dbReference>
<dbReference type="PANTHER" id="PTHR43726:SF1">
    <property type="entry name" value="BIOTIN SYNTHASE"/>
    <property type="match status" value="1"/>
</dbReference>
<name>A0A650F3R4_9BACT</name>
<feature type="domain" description="Radical SAM core" evidence="9">
    <location>
        <begin position="48"/>
        <end position="270"/>
    </location>
</feature>
<dbReference type="GO" id="GO:0051539">
    <property type="term" value="F:4 iron, 4 sulfur cluster binding"/>
    <property type="evidence" value="ECO:0007669"/>
    <property type="project" value="UniProtKB-KW"/>
</dbReference>
<comment type="cofactor">
    <cofactor evidence="7">
        <name>[4Fe-4S] cluster</name>
        <dbReference type="ChEBI" id="CHEBI:49883"/>
    </cofactor>
    <text evidence="7">Binds 1 [4Fe-4S] cluster. The cluster is coordinated with 3 cysteines and an exchangeable S-adenosyl-L-methionine.</text>
</comment>
<keyword evidence="10" id="KW-0808">Transferase</keyword>
<feature type="binding site" evidence="8">
    <location>
        <position position="135"/>
    </location>
    <ligand>
        <name>(3R)-3-methyl-D-ornithine</name>
        <dbReference type="ChEBI" id="CHEBI:64642"/>
    </ligand>
</feature>
<dbReference type="EC" id="2.8.1.6" evidence="10"/>
<dbReference type="GO" id="GO:0042364">
    <property type="term" value="P:water-soluble vitamin biosynthetic process"/>
    <property type="evidence" value="ECO:0007669"/>
    <property type="project" value="UniProtKB-ARBA"/>
</dbReference>
<dbReference type="InterPro" id="IPR058240">
    <property type="entry name" value="rSAM_sf"/>
</dbReference>
<dbReference type="SFLD" id="SFLDF00348">
    <property type="entry name" value="FeFe_hydrogenase_maturase_(Hyd"/>
    <property type="match status" value="1"/>
</dbReference>